<comment type="caution">
    <text evidence="2">The sequence shown here is derived from an EMBL/GenBank/DDBJ whole genome shotgun (WGS) entry which is preliminary data.</text>
</comment>
<dbReference type="EMBL" id="REGN01007339">
    <property type="protein sequence ID" value="RNA06591.1"/>
    <property type="molecule type" value="Genomic_DNA"/>
</dbReference>
<organism evidence="2 3">
    <name type="scientific">Brachionus plicatilis</name>
    <name type="common">Marine rotifer</name>
    <name type="synonym">Brachionus muelleri</name>
    <dbReference type="NCBI Taxonomy" id="10195"/>
    <lineage>
        <taxon>Eukaryota</taxon>
        <taxon>Metazoa</taxon>
        <taxon>Spiralia</taxon>
        <taxon>Gnathifera</taxon>
        <taxon>Rotifera</taxon>
        <taxon>Eurotatoria</taxon>
        <taxon>Monogononta</taxon>
        <taxon>Pseudotrocha</taxon>
        <taxon>Ploima</taxon>
        <taxon>Brachionidae</taxon>
        <taxon>Brachionus</taxon>
    </lineage>
</organism>
<keyword evidence="3" id="KW-1185">Reference proteome</keyword>
<evidence type="ECO:0000313" key="2">
    <source>
        <dbReference type="EMBL" id="RNA06591.1"/>
    </source>
</evidence>
<dbReference type="Proteomes" id="UP000276133">
    <property type="component" value="Unassembled WGS sequence"/>
</dbReference>
<feature type="region of interest" description="Disordered" evidence="1">
    <location>
        <begin position="1"/>
        <end position="22"/>
    </location>
</feature>
<sequence>MASSFGAMLIPPGKGTGRTKSSLSCRLRTHKTFILSLAPGGTKAGSKTLTKKPLPKSSACIVYVVRTKSSNKILLTSI</sequence>
<gene>
    <name evidence="2" type="ORF">BpHYR1_007474</name>
</gene>
<evidence type="ECO:0000313" key="3">
    <source>
        <dbReference type="Proteomes" id="UP000276133"/>
    </source>
</evidence>
<name>A0A3M7Q6F1_BRAPC</name>
<evidence type="ECO:0000256" key="1">
    <source>
        <dbReference type="SAM" id="MobiDB-lite"/>
    </source>
</evidence>
<reference evidence="2 3" key="1">
    <citation type="journal article" date="2018" name="Sci. Rep.">
        <title>Genomic signatures of local adaptation to the degree of environmental predictability in rotifers.</title>
        <authorList>
            <person name="Franch-Gras L."/>
            <person name="Hahn C."/>
            <person name="Garcia-Roger E.M."/>
            <person name="Carmona M.J."/>
            <person name="Serra M."/>
            <person name="Gomez A."/>
        </authorList>
    </citation>
    <scope>NUCLEOTIDE SEQUENCE [LARGE SCALE GENOMIC DNA]</scope>
    <source>
        <strain evidence="2">HYR1</strain>
    </source>
</reference>
<dbReference type="AlphaFoldDB" id="A0A3M7Q6F1"/>
<accession>A0A3M7Q6F1</accession>
<protein>
    <submittedName>
        <fullName evidence="2">Uncharacterized protein</fullName>
    </submittedName>
</protein>
<proteinExistence type="predicted"/>